<gene>
    <name evidence="1" type="ORF">V1468_09990</name>
</gene>
<evidence type="ECO:0008006" key="3">
    <source>
        <dbReference type="Google" id="ProtNLM"/>
    </source>
</evidence>
<proteinExistence type="predicted"/>
<accession>A0ABU7W5U6</accession>
<dbReference type="EMBL" id="JAZHOU010000003">
    <property type="protein sequence ID" value="MEF3079336.1"/>
    <property type="molecule type" value="Genomic_DNA"/>
</dbReference>
<evidence type="ECO:0000313" key="2">
    <source>
        <dbReference type="Proteomes" id="UP001356704"/>
    </source>
</evidence>
<dbReference type="PROSITE" id="PS51257">
    <property type="entry name" value="PROKAR_LIPOPROTEIN"/>
    <property type="match status" value="1"/>
</dbReference>
<dbReference type="RefSeq" id="WP_331810101.1">
    <property type="nucleotide sequence ID" value="NZ_JAZHOU010000003.1"/>
</dbReference>
<reference evidence="1 2" key="1">
    <citation type="submission" date="2024-02" db="EMBL/GenBank/DDBJ databases">
        <title>Winogradskyella poriferorum JCM 12885.</title>
        <authorList>
            <person name="Zhang D.-F."/>
            <person name="Fu Z.-Y."/>
        </authorList>
    </citation>
    <scope>NUCLEOTIDE SEQUENCE [LARGE SCALE GENOMIC DNA]</scope>
    <source>
        <strain evidence="1 2">JCM 12885</strain>
    </source>
</reference>
<keyword evidence="2" id="KW-1185">Reference proteome</keyword>
<organism evidence="1 2">
    <name type="scientific">Winogradskyella poriferorum</name>
    <dbReference type="NCBI Taxonomy" id="307627"/>
    <lineage>
        <taxon>Bacteria</taxon>
        <taxon>Pseudomonadati</taxon>
        <taxon>Bacteroidota</taxon>
        <taxon>Flavobacteriia</taxon>
        <taxon>Flavobacteriales</taxon>
        <taxon>Flavobacteriaceae</taxon>
        <taxon>Winogradskyella</taxon>
    </lineage>
</organism>
<name>A0ABU7W5U6_9FLAO</name>
<protein>
    <recommendedName>
        <fullName evidence="3">DUF4377 domain-containing protein</fullName>
    </recommendedName>
</protein>
<dbReference type="Proteomes" id="UP001356704">
    <property type="component" value="Unassembled WGS sequence"/>
</dbReference>
<comment type="caution">
    <text evidence="1">The sequence shown here is derived from an EMBL/GenBank/DDBJ whole genome shotgun (WGS) entry which is preliminary data.</text>
</comment>
<evidence type="ECO:0000313" key="1">
    <source>
        <dbReference type="EMBL" id="MEF3079336.1"/>
    </source>
</evidence>
<sequence>MKKPLLITLLFLAFVFGCDEPLCIFPKEPQLPNKEFPIGSTESYYYVDLSAEINNEPRDNDYDYYFDVVGLPAGMDYFVNYRTISLEGTPEVSGIFDIIIYLDVEGPFRNDYDDPDVLCNYGTSKTYTLIIE</sequence>